<comment type="similarity">
    <text evidence="3 14">Belongs to the GSP F family.</text>
</comment>
<keyword evidence="6" id="KW-0997">Cell inner membrane</keyword>
<evidence type="ECO:0000256" key="9">
    <source>
        <dbReference type="ARBA" id="ARBA00022837"/>
    </source>
</evidence>
<accession>A0A0M9FCU1</accession>
<keyword evidence="12" id="KW-0472">Membrane</keyword>
<gene>
    <name evidence="15" type="primary">gspF</name>
    <name evidence="15" type="ORF">C0W93_15080</name>
</gene>
<evidence type="ECO:0000256" key="10">
    <source>
        <dbReference type="ARBA" id="ARBA00022927"/>
    </source>
</evidence>
<comment type="subcellular location">
    <subcellularLocation>
        <location evidence="2 14">Cell inner membrane</location>
        <topology evidence="2 14">Multi-pass membrane protein</topology>
    </subcellularLocation>
</comment>
<dbReference type="RefSeq" id="WP_008985947.1">
    <property type="nucleotide sequence ID" value="NZ_CP131572.1"/>
</dbReference>
<dbReference type="InterPro" id="IPR003004">
    <property type="entry name" value="GspF/PilC"/>
</dbReference>
<keyword evidence="7 14" id="KW-0812">Transmembrane</keyword>
<dbReference type="FunFam" id="1.20.81.30:FF:000001">
    <property type="entry name" value="Type II secretion system protein F"/>
    <property type="match status" value="2"/>
</dbReference>
<dbReference type="GO" id="GO:0015627">
    <property type="term" value="C:type II protein secretion system complex"/>
    <property type="evidence" value="ECO:0007669"/>
    <property type="project" value="InterPro"/>
</dbReference>
<evidence type="ECO:0000256" key="6">
    <source>
        <dbReference type="ARBA" id="ARBA00022519"/>
    </source>
</evidence>
<protein>
    <recommendedName>
        <fullName evidence="13">General secretion pathway protein F</fullName>
    </recommendedName>
</protein>
<dbReference type="Gene3D" id="1.20.81.30">
    <property type="entry name" value="Type II secretion system (T2SS), domain F"/>
    <property type="match status" value="2"/>
</dbReference>
<organism evidence="15 16">
    <name type="scientific">Photobacterium leiognathi subsp. mandapamensis</name>
    <name type="common">Photobacterium mandapamensis</name>
    <dbReference type="NCBI Taxonomy" id="48408"/>
    <lineage>
        <taxon>Bacteria</taxon>
        <taxon>Pseudomonadati</taxon>
        <taxon>Pseudomonadota</taxon>
        <taxon>Gammaproteobacteria</taxon>
        <taxon>Vibrionales</taxon>
        <taxon>Vibrionaceae</taxon>
        <taxon>Photobacterium</taxon>
    </lineage>
</organism>
<keyword evidence="10" id="KW-0653">Protein transport</keyword>
<evidence type="ECO:0000256" key="8">
    <source>
        <dbReference type="ARBA" id="ARBA00022723"/>
    </source>
</evidence>
<dbReference type="PANTHER" id="PTHR30012:SF0">
    <property type="entry name" value="TYPE II SECRETION SYSTEM PROTEIN F-RELATED"/>
    <property type="match status" value="1"/>
</dbReference>
<dbReference type="Proteomes" id="UP000240530">
    <property type="component" value="Unassembled WGS sequence"/>
</dbReference>
<keyword evidence="5" id="KW-1003">Cell membrane</keyword>
<evidence type="ECO:0000256" key="2">
    <source>
        <dbReference type="ARBA" id="ARBA00004429"/>
    </source>
</evidence>
<keyword evidence="9" id="KW-0106">Calcium</keyword>
<dbReference type="AlphaFoldDB" id="A0A0M9FCU1"/>
<dbReference type="InterPro" id="IPR001992">
    <property type="entry name" value="T2SS_GspF/T4SS_PilC_CS"/>
</dbReference>
<evidence type="ECO:0000256" key="1">
    <source>
        <dbReference type="ARBA" id="ARBA00002684"/>
    </source>
</evidence>
<proteinExistence type="inferred from homology"/>
<dbReference type="PRINTS" id="PR00812">
    <property type="entry name" value="BCTERIALGSPF"/>
</dbReference>
<evidence type="ECO:0000256" key="5">
    <source>
        <dbReference type="ARBA" id="ARBA00022475"/>
    </source>
</evidence>
<dbReference type="GO" id="GO:0005886">
    <property type="term" value="C:plasma membrane"/>
    <property type="evidence" value="ECO:0007669"/>
    <property type="project" value="UniProtKB-SubCell"/>
</dbReference>
<dbReference type="InterPro" id="IPR018076">
    <property type="entry name" value="T2SS_GspF_dom"/>
</dbReference>
<evidence type="ECO:0000256" key="11">
    <source>
        <dbReference type="ARBA" id="ARBA00022989"/>
    </source>
</evidence>
<dbReference type="PANTHER" id="PTHR30012">
    <property type="entry name" value="GENERAL SECRETION PATHWAY PROTEIN"/>
    <property type="match status" value="1"/>
</dbReference>
<dbReference type="NCBIfam" id="TIGR02120">
    <property type="entry name" value="GspF"/>
    <property type="match status" value="1"/>
</dbReference>
<dbReference type="GO" id="GO:0015628">
    <property type="term" value="P:protein secretion by the type II secretion system"/>
    <property type="evidence" value="ECO:0007669"/>
    <property type="project" value="InterPro"/>
</dbReference>
<evidence type="ECO:0000256" key="12">
    <source>
        <dbReference type="ARBA" id="ARBA00023136"/>
    </source>
</evidence>
<dbReference type="InterPro" id="IPR011850">
    <property type="entry name" value="T2SS_GspF"/>
</dbReference>
<dbReference type="GO" id="GO:0046872">
    <property type="term" value="F:metal ion binding"/>
    <property type="evidence" value="ECO:0007669"/>
    <property type="project" value="UniProtKB-KW"/>
</dbReference>
<evidence type="ECO:0000256" key="14">
    <source>
        <dbReference type="RuleBase" id="RU003923"/>
    </source>
</evidence>
<keyword evidence="4 14" id="KW-0813">Transport</keyword>
<dbReference type="Pfam" id="PF00482">
    <property type="entry name" value="T2SSF"/>
    <property type="match status" value="2"/>
</dbReference>
<keyword evidence="11" id="KW-1133">Transmembrane helix</keyword>
<reference evidence="15 16" key="1">
    <citation type="submission" date="2018-03" db="EMBL/GenBank/DDBJ databases">
        <title>Whole genome sequencing of Histamine producing bacteria.</title>
        <authorList>
            <person name="Butler K."/>
        </authorList>
    </citation>
    <scope>NUCLEOTIDE SEQUENCE [LARGE SCALE GENOMIC DNA]</scope>
    <source>
        <strain evidence="15 16">Res.4.1</strain>
    </source>
</reference>
<comment type="function">
    <text evidence="1">Component of the type II secretion system inner membrane complex required for the energy-dependent secretion of extracellular factors such as proteases and toxins from the periplasm.</text>
</comment>
<dbReference type="PROSITE" id="PS00874">
    <property type="entry name" value="T2SP_F"/>
    <property type="match status" value="1"/>
</dbReference>
<name>A0A0M9FCU1_PHOLD</name>
<sequence>MAAFEYKALDAKGRQKKGVIEGDTARQVRQQLREKGMVPIEVNQTSGQSRSKNTASKKFTLKRGISTNELALITRQLATLVQASMPLEECLKAVAEQNEKPRLKNILLAVRSRVVEGYTLADSMAEFPHIFDQLFRAMVAAGEKSGHLDTILNRLADYTENRQQMRSKLQQAMIYPIMLTLVAVSVVAFLLATVVPKIVDQFVQMGQQLPTITEVLLAASNFVQEWGLIVVLVIVAIITLIKTALKKPNYRMKWDRGILRLPVIGKVARGLNTSRFARTLSICTSSAIPLLDGMKVASDVMTNTYVNKKILAAADNVREGGSLRVSLEQTKLFPPMMLHMIASGERSGELEQMLTRAADNQDRDFESLVNMALGVFEPLLIVAMAGVVMFIVIATLMPIIELNNMVGM</sequence>
<keyword evidence="8" id="KW-0479">Metal-binding</keyword>
<dbReference type="InterPro" id="IPR042094">
    <property type="entry name" value="T2SS_GspF_sf"/>
</dbReference>
<evidence type="ECO:0000313" key="16">
    <source>
        <dbReference type="Proteomes" id="UP000240530"/>
    </source>
</evidence>
<evidence type="ECO:0000256" key="4">
    <source>
        <dbReference type="ARBA" id="ARBA00022448"/>
    </source>
</evidence>
<evidence type="ECO:0000256" key="3">
    <source>
        <dbReference type="ARBA" id="ARBA00005745"/>
    </source>
</evidence>
<evidence type="ECO:0000256" key="13">
    <source>
        <dbReference type="ARBA" id="ARBA00030750"/>
    </source>
</evidence>
<comment type="caution">
    <text evidence="15">The sequence shown here is derived from an EMBL/GenBank/DDBJ whole genome shotgun (WGS) entry which is preliminary data.</text>
</comment>
<dbReference type="EMBL" id="PYNS01000018">
    <property type="protein sequence ID" value="PSV09524.1"/>
    <property type="molecule type" value="Genomic_DNA"/>
</dbReference>
<evidence type="ECO:0000256" key="7">
    <source>
        <dbReference type="ARBA" id="ARBA00022692"/>
    </source>
</evidence>
<evidence type="ECO:0000313" key="15">
    <source>
        <dbReference type="EMBL" id="PSV09524.1"/>
    </source>
</evidence>